<name>A0A163B343_PHYB8</name>
<dbReference type="VEuPathDB" id="FungiDB:PHYBLDRAFT_141904"/>
<dbReference type="GeneID" id="28991598"/>
<proteinExistence type="predicted"/>
<organism evidence="2 3">
    <name type="scientific">Phycomyces blakesleeanus (strain ATCC 8743b / DSM 1359 / FGSC 10004 / NBRC 33097 / NRRL 1555)</name>
    <dbReference type="NCBI Taxonomy" id="763407"/>
    <lineage>
        <taxon>Eukaryota</taxon>
        <taxon>Fungi</taxon>
        <taxon>Fungi incertae sedis</taxon>
        <taxon>Mucoromycota</taxon>
        <taxon>Mucoromycotina</taxon>
        <taxon>Mucoromycetes</taxon>
        <taxon>Mucorales</taxon>
        <taxon>Phycomycetaceae</taxon>
        <taxon>Phycomyces</taxon>
    </lineage>
</organism>
<dbReference type="InParanoid" id="A0A163B343"/>
<dbReference type="Proteomes" id="UP000077315">
    <property type="component" value="Unassembled WGS sequence"/>
</dbReference>
<dbReference type="InterPro" id="IPR038717">
    <property type="entry name" value="Tc1-like_DDE_dom"/>
</dbReference>
<dbReference type="OrthoDB" id="2283219at2759"/>
<dbReference type="Pfam" id="PF13358">
    <property type="entry name" value="DDE_3"/>
    <property type="match status" value="1"/>
</dbReference>
<dbReference type="STRING" id="763407.A0A163B343"/>
<dbReference type="Gene3D" id="3.30.420.10">
    <property type="entry name" value="Ribonuclease H-like superfamily/Ribonuclease H"/>
    <property type="match status" value="1"/>
</dbReference>
<keyword evidence="3" id="KW-1185">Reference proteome</keyword>
<dbReference type="GO" id="GO:0003676">
    <property type="term" value="F:nucleic acid binding"/>
    <property type="evidence" value="ECO:0007669"/>
    <property type="project" value="InterPro"/>
</dbReference>
<dbReference type="InterPro" id="IPR036397">
    <property type="entry name" value="RNaseH_sf"/>
</dbReference>
<reference evidence="3" key="1">
    <citation type="submission" date="2015-06" db="EMBL/GenBank/DDBJ databases">
        <title>Expansion of signal transduction pathways in fungi by whole-genome duplication.</title>
        <authorList>
            <consortium name="DOE Joint Genome Institute"/>
            <person name="Corrochano L.M."/>
            <person name="Kuo A."/>
            <person name="Marcet-Houben M."/>
            <person name="Polaino S."/>
            <person name="Salamov A."/>
            <person name="Villalobos J.M."/>
            <person name="Alvarez M.I."/>
            <person name="Avalos J."/>
            <person name="Benito E.P."/>
            <person name="Benoit I."/>
            <person name="Burger G."/>
            <person name="Camino L.P."/>
            <person name="Canovas D."/>
            <person name="Cerda-Olmedo E."/>
            <person name="Cheng J.-F."/>
            <person name="Dominguez A."/>
            <person name="Elias M."/>
            <person name="Eslava A.P."/>
            <person name="Glaser F."/>
            <person name="Grimwood J."/>
            <person name="Gutierrez G."/>
            <person name="Heitman J."/>
            <person name="Henrissat B."/>
            <person name="Iturriaga E.A."/>
            <person name="Lang B.F."/>
            <person name="Lavin J.L."/>
            <person name="Lee S."/>
            <person name="Li W."/>
            <person name="Lindquist E."/>
            <person name="Lopez-Garcia S."/>
            <person name="Luque E.M."/>
            <person name="Marcos A.T."/>
            <person name="Martin J."/>
            <person name="McCluskey K."/>
            <person name="Medina H.R."/>
            <person name="Miralles-Duran A."/>
            <person name="Miyazaki A."/>
            <person name="Munoz-Torres E."/>
            <person name="Oguiza J.A."/>
            <person name="Ohm R."/>
            <person name="Olmedo M."/>
            <person name="Orejas M."/>
            <person name="Ortiz-Castellanos L."/>
            <person name="Pisabarro A.G."/>
            <person name="Rodriguez-Romero J."/>
            <person name="Ruiz-Herrera J."/>
            <person name="Ruiz-Vazquez R."/>
            <person name="Sanz C."/>
            <person name="Schackwitz W."/>
            <person name="Schmutz J."/>
            <person name="Shahriari M."/>
            <person name="Shelest E."/>
            <person name="Silva-Franco F."/>
            <person name="Soanes D."/>
            <person name="Syed K."/>
            <person name="Tagua V.G."/>
            <person name="Talbot N.J."/>
            <person name="Thon M."/>
            <person name="De vries R.P."/>
            <person name="Wiebenga A."/>
            <person name="Yadav J.S."/>
            <person name="Braun E.L."/>
            <person name="Baker S."/>
            <person name="Garre V."/>
            <person name="Horwitz B."/>
            <person name="Torres-Martinez S."/>
            <person name="Idnurm A."/>
            <person name="Herrera-Estrella A."/>
            <person name="Gabaldon T."/>
            <person name="Grigoriev I.V."/>
        </authorList>
    </citation>
    <scope>NUCLEOTIDE SEQUENCE [LARGE SCALE GENOMIC DNA]</scope>
    <source>
        <strain evidence="3">NRRL 1555(-)</strain>
    </source>
</reference>
<dbReference type="EMBL" id="KV440974">
    <property type="protein sequence ID" value="OAD78041.1"/>
    <property type="molecule type" value="Genomic_DNA"/>
</dbReference>
<protein>
    <recommendedName>
        <fullName evidence="1">Tc1-like transposase DDE domain-containing protein</fullName>
    </recommendedName>
</protein>
<dbReference type="RefSeq" id="XP_018296081.1">
    <property type="nucleotide sequence ID" value="XM_018430692.1"/>
</dbReference>
<feature type="domain" description="Tc1-like transposase DDE" evidence="1">
    <location>
        <begin position="42"/>
        <end position="124"/>
    </location>
</feature>
<evidence type="ECO:0000313" key="2">
    <source>
        <dbReference type="EMBL" id="OAD78041.1"/>
    </source>
</evidence>
<sequence>MSLDSQLRVTMDVLDCFWTGGFGPLALLEGNVNQEVYVDTLSQKFVSWVKNLSEKYQKDFKLQENGTSCHTGAYAEWWKETYKIKNFEYWPAQSPDLNLIEHVWWALEIKLSKVRASILNVNELKIAIQ</sequence>
<dbReference type="AlphaFoldDB" id="A0A163B343"/>
<evidence type="ECO:0000259" key="1">
    <source>
        <dbReference type="Pfam" id="PF13358"/>
    </source>
</evidence>
<accession>A0A163B343</accession>
<evidence type="ECO:0000313" key="3">
    <source>
        <dbReference type="Proteomes" id="UP000077315"/>
    </source>
</evidence>
<gene>
    <name evidence="2" type="ORF">PHYBLDRAFT_141904</name>
</gene>